<evidence type="ECO:0000259" key="1">
    <source>
        <dbReference type="PROSITE" id="PS50878"/>
    </source>
</evidence>
<feature type="domain" description="Reverse transcriptase" evidence="1">
    <location>
        <begin position="495"/>
        <end position="769"/>
    </location>
</feature>
<accession>A0A023F6R4</accession>
<dbReference type="SUPFAM" id="SSF56672">
    <property type="entry name" value="DNA/RNA polymerases"/>
    <property type="match status" value="1"/>
</dbReference>
<dbReference type="CDD" id="cd01650">
    <property type="entry name" value="RT_nLTR_like"/>
    <property type="match status" value="1"/>
</dbReference>
<dbReference type="GO" id="GO:0004519">
    <property type="term" value="F:endonuclease activity"/>
    <property type="evidence" value="ECO:0007669"/>
    <property type="project" value="UniProtKB-KW"/>
</dbReference>
<keyword evidence="2" id="KW-0695">RNA-directed DNA polymerase</keyword>
<dbReference type="PROSITE" id="PS50878">
    <property type="entry name" value="RT_POL"/>
    <property type="match status" value="1"/>
</dbReference>
<evidence type="ECO:0000313" key="2">
    <source>
        <dbReference type="EMBL" id="JAC16922.1"/>
    </source>
</evidence>
<keyword evidence="2" id="KW-0808">Transferase</keyword>
<keyword evidence="2" id="KW-0378">Hydrolase</keyword>
<feature type="non-terminal residue" evidence="2">
    <location>
        <position position="1074"/>
    </location>
</feature>
<dbReference type="InterPro" id="IPR036691">
    <property type="entry name" value="Endo/exonu/phosph_ase_sf"/>
</dbReference>
<dbReference type="InterPro" id="IPR043502">
    <property type="entry name" value="DNA/RNA_pol_sf"/>
</dbReference>
<sequence length="1074" mass="124395">KLTILSYNIAGMKGKKDNHLFFEFIRKFDVILLSETHLEEKDSVAFECLFKEFHIYFKPALRHFRFGRAIGGSIIGYKKNRAVSKICSFCNVNTNVIIKISQNRNPEIYLVPVYININSWNNDFDQLNNLMNEITNVNTIVIGDCNARISEEQVIQSDLSHHNFNISEKRKSKDKCLNTKGKQLLDFCDDNDLIVLNGRSKSDSQGEFTFIGAMGTSVNDLCCVSFSVVSMIDDFVVLPEMYSDHCPILLTLNLLNSNVDETVTLPLLPKLIWHGNDVNYKNRLDIELNKINNLEEKPIDTINNLIGVVNKAATRQKVGKPLVKKQEWFDWECVNKRKRAFKLLNLFRKTSSMAIKNVYVKCIINYKQLCKGKKENYLKLLIEKVKEAKDSKQFWDAIRTFKKQNFLCNSGLSVNEFRSFFEELHNPVAEPPVIIYAEPWVSDPILDNEFNRSELQCVLNRAKNGKAPGLNRVPYEFFKNASDNFLQILLRAFNRIYGSSQVPPNFREALIFPLHKKGDTKQVANYRGISFIDVEAKIFSGLLLNRLWQWLDAHQIINEFQAGFRAGYGTIDNIFNLVNLIQLKFEEDNIKKIYLFFVDLKAAFDSIPRNLLFYKLTMLGLSSKFVSVIRNLYEESRAAVWGARGTSEFFPTSSGVKQGCLLSPALFSIYLNDLHHEIGGGIYLGDLNIRLLLYADDIVLIADKPDILQKMIDALGSYCRSWGLRVNLEKSKIMIARKKGGRYAVDEKWNFEGENIEIVNRYNYLGVLLTPSLSFEPHLKDKLRSSKFAINCTWAKLINNCNTPINSKLNVFYATSRSIMTYASQVWGFKRYDTVEKLQRFFVRKLFKLPRNTANYIVELETGLNSMYLYTLRLHINYILKAMKMSDNRLPKVIVHRILSNKMLWYREWEDLCVQLQVPPFQIENPNTWKGHLALLLQRISANERMNAISRARQGQHHIVYPKLEFDRCDYLYCTKFEDAQLILKARSESLNLNYKPFDPEAVQICALCNLKEVENIVHFIGVCPILAPYRVHYLKKRILSVDEVCFILNGDNWQNLVNYLKEALQYRKALIEE</sequence>
<protein>
    <submittedName>
        <fullName evidence="2">Putative endonuclease-reverse transcriptase</fullName>
    </submittedName>
</protein>
<feature type="non-terminal residue" evidence="2">
    <location>
        <position position="1"/>
    </location>
</feature>
<dbReference type="EMBL" id="GBBI01001790">
    <property type="protein sequence ID" value="JAC16922.1"/>
    <property type="molecule type" value="mRNA"/>
</dbReference>
<dbReference type="GO" id="GO:0003964">
    <property type="term" value="F:RNA-directed DNA polymerase activity"/>
    <property type="evidence" value="ECO:0007669"/>
    <property type="project" value="UniProtKB-KW"/>
</dbReference>
<dbReference type="PANTHER" id="PTHR47027">
    <property type="entry name" value="REVERSE TRANSCRIPTASE DOMAIN-CONTAINING PROTEIN"/>
    <property type="match status" value="1"/>
</dbReference>
<name>A0A023F6R4_TRIIF</name>
<proteinExistence type="evidence at transcript level"/>
<dbReference type="InterPro" id="IPR043128">
    <property type="entry name" value="Rev_trsase/Diguanyl_cyclase"/>
</dbReference>
<keyword evidence="2" id="KW-0255">Endonuclease</keyword>
<dbReference type="InterPro" id="IPR000477">
    <property type="entry name" value="RT_dom"/>
</dbReference>
<dbReference type="InterPro" id="IPR005135">
    <property type="entry name" value="Endo/exonuclease/phosphatase"/>
</dbReference>
<reference evidence="2" key="1">
    <citation type="journal article" date="2014" name="PLoS Negl. Trop. Dis.">
        <title>An updated insight into the Sialotranscriptome of Triatoma infestans: developmental stage and geographic variations.</title>
        <authorList>
            <person name="Schwarz A."/>
            <person name="Medrano-Mercado N."/>
            <person name="Schaub G.A."/>
            <person name="Struchiner C.J."/>
            <person name="Bargues M.D."/>
            <person name="Levy M.Z."/>
            <person name="Ribeiro J.M."/>
        </authorList>
    </citation>
    <scope>NUCLEOTIDE SEQUENCE</scope>
    <source>
        <strain evidence="2">Chile</strain>
        <tissue evidence="2">Salivary glands</tissue>
    </source>
</reference>
<organism evidence="2">
    <name type="scientific">Triatoma infestans</name>
    <name type="common">Assassin bug</name>
    <dbReference type="NCBI Taxonomy" id="30076"/>
    <lineage>
        <taxon>Eukaryota</taxon>
        <taxon>Metazoa</taxon>
        <taxon>Ecdysozoa</taxon>
        <taxon>Arthropoda</taxon>
        <taxon>Hexapoda</taxon>
        <taxon>Insecta</taxon>
        <taxon>Pterygota</taxon>
        <taxon>Neoptera</taxon>
        <taxon>Paraneoptera</taxon>
        <taxon>Hemiptera</taxon>
        <taxon>Heteroptera</taxon>
        <taxon>Panheteroptera</taxon>
        <taxon>Cimicomorpha</taxon>
        <taxon>Reduviidae</taxon>
        <taxon>Triatominae</taxon>
        <taxon>Triatoma</taxon>
    </lineage>
</organism>
<dbReference type="AlphaFoldDB" id="A0A023F6R4"/>
<dbReference type="Pfam" id="PF00078">
    <property type="entry name" value="RVT_1"/>
    <property type="match status" value="1"/>
</dbReference>
<dbReference type="Gene3D" id="3.30.70.270">
    <property type="match status" value="1"/>
</dbReference>
<keyword evidence="2" id="KW-0548">Nucleotidyltransferase</keyword>
<keyword evidence="2" id="KW-0540">Nuclease</keyword>
<dbReference type="Pfam" id="PF14529">
    <property type="entry name" value="Exo_endo_phos_2"/>
    <property type="match status" value="1"/>
</dbReference>
<dbReference type="Gene3D" id="3.60.10.10">
    <property type="entry name" value="Endonuclease/exonuclease/phosphatase"/>
    <property type="match status" value="1"/>
</dbReference>
<dbReference type="SUPFAM" id="SSF56219">
    <property type="entry name" value="DNase I-like"/>
    <property type="match status" value="1"/>
</dbReference>
<dbReference type="PANTHER" id="PTHR47027:SF30">
    <property type="entry name" value="THAP-TYPE DOMAIN-CONTAINING PROTEIN"/>
    <property type="match status" value="1"/>
</dbReference>